<evidence type="ECO:0000313" key="1">
    <source>
        <dbReference type="EMBL" id="KAJ2811609.1"/>
    </source>
</evidence>
<organism evidence="1 2">
    <name type="scientific">Coemansia furcata</name>
    <dbReference type="NCBI Taxonomy" id="417177"/>
    <lineage>
        <taxon>Eukaryota</taxon>
        <taxon>Fungi</taxon>
        <taxon>Fungi incertae sedis</taxon>
        <taxon>Zoopagomycota</taxon>
        <taxon>Kickxellomycotina</taxon>
        <taxon>Kickxellomycetes</taxon>
        <taxon>Kickxellales</taxon>
        <taxon>Kickxellaceae</taxon>
        <taxon>Coemansia</taxon>
    </lineage>
</organism>
<dbReference type="EMBL" id="JANBUP010000398">
    <property type="protein sequence ID" value="KAJ2811609.1"/>
    <property type="molecule type" value="Genomic_DNA"/>
</dbReference>
<name>A0ACC1LMU8_9FUNG</name>
<reference evidence="1" key="1">
    <citation type="submission" date="2022-07" db="EMBL/GenBank/DDBJ databases">
        <title>Phylogenomic reconstructions and comparative analyses of Kickxellomycotina fungi.</title>
        <authorList>
            <person name="Reynolds N.K."/>
            <person name="Stajich J.E."/>
            <person name="Barry K."/>
            <person name="Grigoriev I.V."/>
            <person name="Crous P."/>
            <person name="Smith M.E."/>
        </authorList>
    </citation>
    <scope>NUCLEOTIDE SEQUENCE</scope>
    <source>
        <strain evidence="1">CBS 102833</strain>
    </source>
</reference>
<evidence type="ECO:0000313" key="2">
    <source>
        <dbReference type="Proteomes" id="UP001140096"/>
    </source>
</evidence>
<accession>A0ACC1LMU8</accession>
<comment type="caution">
    <text evidence="1">The sequence shown here is derived from an EMBL/GenBank/DDBJ whole genome shotgun (WGS) entry which is preliminary data.</text>
</comment>
<gene>
    <name evidence="1" type="ORF">H4S07_001951</name>
</gene>
<sequence>MDNDFVGHSLAPPDEPLPPYSPFEPIAESDSYAEGAPTWEPPQPPEWLEQPHELAVVATGPTDMVLLPSGQSTLATQLLHPAKGISLKLEGLRAVKVGVRVDSERKYNGFVCIAARFGHNPMPLGSGESAVRASSSPTTEKSDQVQIEFTTIPEHGVRAELDLVLPRDASAAIPSLVLRLPANSLLEVVDIASNIVERIDSAVVSGAVKLDRVNAGSLRIAIGDGHIKAMDVTASNGPAEFVAMRGNIHVSGCSANGHNVRVSSPDAATKLENIVADKLHIQAARSATGIYSVVADTVAVESISGHLILDGIVARVLKVNASTSPVTGSWDISELVRVVVASAIIQGRLAITGHGAHAYFATSEWPVRLTIRKDYVGHFDIKAINSVVNLGLVGAILSKNHQHHQQGAIGDGTNMLHIESSNSPVVIDTY</sequence>
<proteinExistence type="predicted"/>
<dbReference type="Proteomes" id="UP001140096">
    <property type="component" value="Unassembled WGS sequence"/>
</dbReference>
<protein>
    <submittedName>
        <fullName evidence="1">Uncharacterized protein</fullName>
    </submittedName>
</protein>
<keyword evidence="2" id="KW-1185">Reference proteome</keyword>